<dbReference type="SMART" id="SM01092">
    <property type="entry name" value="CO_deh_flav_C"/>
    <property type="match status" value="1"/>
</dbReference>
<evidence type="ECO:0000256" key="1">
    <source>
        <dbReference type="ARBA" id="ARBA00022630"/>
    </source>
</evidence>
<name>A0A927MKL6_9BACL</name>
<dbReference type="Gene3D" id="3.30.390.50">
    <property type="entry name" value="CO dehydrogenase flavoprotein, C-terminal domain"/>
    <property type="match status" value="1"/>
</dbReference>
<dbReference type="Proteomes" id="UP000658225">
    <property type="component" value="Unassembled WGS sequence"/>
</dbReference>
<dbReference type="InterPro" id="IPR016167">
    <property type="entry name" value="FAD-bd_PCMH_sub1"/>
</dbReference>
<dbReference type="Pfam" id="PF03450">
    <property type="entry name" value="CO_deh_flav_C"/>
    <property type="match status" value="1"/>
</dbReference>
<dbReference type="InterPro" id="IPR002346">
    <property type="entry name" value="Mopterin_DH_FAD-bd"/>
</dbReference>
<dbReference type="PROSITE" id="PS51387">
    <property type="entry name" value="FAD_PCMH"/>
    <property type="match status" value="1"/>
</dbReference>
<dbReference type="EMBL" id="JADBEL010000021">
    <property type="protein sequence ID" value="MBE1556105.1"/>
    <property type="molecule type" value="Genomic_DNA"/>
</dbReference>
<dbReference type="Gene3D" id="3.30.465.10">
    <property type="match status" value="1"/>
</dbReference>
<reference evidence="5" key="1">
    <citation type="submission" date="2020-10" db="EMBL/GenBank/DDBJ databases">
        <title>Genomic Encyclopedia of Type Strains, Phase IV (KMG-IV): sequencing the most valuable type-strain genomes for metagenomic binning, comparative biology and taxonomic classification.</title>
        <authorList>
            <person name="Goeker M."/>
        </authorList>
    </citation>
    <scope>NUCLEOTIDE SEQUENCE</scope>
    <source>
        <strain evidence="5">DSM 13886</strain>
    </source>
</reference>
<dbReference type="InterPro" id="IPR005107">
    <property type="entry name" value="CO_DH_flav_C"/>
</dbReference>
<evidence type="ECO:0000313" key="6">
    <source>
        <dbReference type="Proteomes" id="UP000658225"/>
    </source>
</evidence>
<comment type="caution">
    <text evidence="5">The sequence shown here is derived from an EMBL/GenBank/DDBJ whole genome shotgun (WGS) entry which is preliminary data.</text>
</comment>
<keyword evidence="2" id="KW-0274">FAD</keyword>
<protein>
    <submittedName>
        <fullName evidence="5">CO/xanthine dehydrogenase FAD-binding subunit</fullName>
    </submittedName>
</protein>
<dbReference type="SUPFAM" id="SSF55447">
    <property type="entry name" value="CO dehydrogenase flavoprotein C-terminal domain-like"/>
    <property type="match status" value="1"/>
</dbReference>
<gene>
    <name evidence="5" type="ORF">H4683_003226</name>
</gene>
<organism evidence="5 6">
    <name type="scientific">Sporosarcina limicola</name>
    <dbReference type="NCBI Taxonomy" id="34101"/>
    <lineage>
        <taxon>Bacteria</taxon>
        <taxon>Bacillati</taxon>
        <taxon>Bacillota</taxon>
        <taxon>Bacilli</taxon>
        <taxon>Bacillales</taxon>
        <taxon>Caryophanaceae</taxon>
        <taxon>Sporosarcina</taxon>
    </lineage>
</organism>
<dbReference type="GO" id="GO:0071949">
    <property type="term" value="F:FAD binding"/>
    <property type="evidence" value="ECO:0007669"/>
    <property type="project" value="InterPro"/>
</dbReference>
<dbReference type="GO" id="GO:0016491">
    <property type="term" value="F:oxidoreductase activity"/>
    <property type="evidence" value="ECO:0007669"/>
    <property type="project" value="UniProtKB-KW"/>
</dbReference>
<proteinExistence type="predicted"/>
<dbReference type="PANTHER" id="PTHR42659:SF2">
    <property type="entry name" value="XANTHINE DEHYDROGENASE SUBUNIT C-RELATED"/>
    <property type="match status" value="1"/>
</dbReference>
<keyword evidence="3" id="KW-0560">Oxidoreductase</keyword>
<dbReference type="SUPFAM" id="SSF56176">
    <property type="entry name" value="FAD-binding/transporter-associated domain-like"/>
    <property type="match status" value="1"/>
</dbReference>
<dbReference type="RefSeq" id="WP_192599778.1">
    <property type="nucleotide sequence ID" value="NZ_JADBEL010000021.1"/>
</dbReference>
<evidence type="ECO:0000313" key="5">
    <source>
        <dbReference type="EMBL" id="MBE1556105.1"/>
    </source>
</evidence>
<feature type="domain" description="FAD-binding PCMH-type" evidence="4">
    <location>
        <begin position="1"/>
        <end position="172"/>
    </location>
</feature>
<dbReference type="InterPro" id="IPR016166">
    <property type="entry name" value="FAD-bd_PCMH"/>
</dbReference>
<dbReference type="InterPro" id="IPR036683">
    <property type="entry name" value="CO_DH_flav_C_dom_sf"/>
</dbReference>
<sequence length="276" mass="30773">MIAFDFNYFKPSTISEAVDTFNEARERGEKTIYYSGGTEIITFARVNKITMDTVIDSKGIPECNVLEIQGDKLVIGAAVSLNKITESNLFPLLGQTVKKIADHTSRNKITIGGNLNSQLMYREAMLPLLVANAKVRIAGKEGEEVLPLEKFFNKEIDEGKFLVQIIIDTQYVDLPFISLKRTRMSKVGYPVVSLAALMKNQRIRVAFSGISEHPFRSAVVEGVLNDRTLTVKERIDKAVAKLPASIVQDIHASAKYREFVLKNSLTDALENMEGIK</sequence>
<keyword evidence="1" id="KW-0285">Flavoprotein</keyword>
<keyword evidence="6" id="KW-1185">Reference proteome</keyword>
<dbReference type="Pfam" id="PF00941">
    <property type="entry name" value="FAD_binding_5"/>
    <property type="match status" value="1"/>
</dbReference>
<evidence type="ECO:0000256" key="2">
    <source>
        <dbReference type="ARBA" id="ARBA00022827"/>
    </source>
</evidence>
<evidence type="ECO:0000259" key="4">
    <source>
        <dbReference type="PROSITE" id="PS51387"/>
    </source>
</evidence>
<dbReference type="InterPro" id="IPR051312">
    <property type="entry name" value="Diverse_Substr_Oxidored"/>
</dbReference>
<dbReference type="InterPro" id="IPR016169">
    <property type="entry name" value="FAD-bd_PCMH_sub2"/>
</dbReference>
<dbReference type="AlphaFoldDB" id="A0A927MKL6"/>
<dbReference type="Gene3D" id="3.30.43.10">
    <property type="entry name" value="Uridine Diphospho-n-acetylenolpyruvylglucosamine Reductase, domain 2"/>
    <property type="match status" value="1"/>
</dbReference>
<dbReference type="InterPro" id="IPR036318">
    <property type="entry name" value="FAD-bd_PCMH-like_sf"/>
</dbReference>
<dbReference type="PANTHER" id="PTHR42659">
    <property type="entry name" value="XANTHINE DEHYDROGENASE SUBUNIT C-RELATED"/>
    <property type="match status" value="1"/>
</dbReference>
<evidence type="ECO:0000256" key="3">
    <source>
        <dbReference type="ARBA" id="ARBA00023002"/>
    </source>
</evidence>
<accession>A0A927MKL6</accession>